<keyword evidence="6 8" id="KW-0472">Membrane</keyword>
<comment type="subcellular location">
    <subcellularLocation>
        <location evidence="1">Cell inner membrane</location>
        <topology evidence="1">Multi-pass membrane protein</topology>
    </subcellularLocation>
</comment>
<evidence type="ECO:0000256" key="1">
    <source>
        <dbReference type="ARBA" id="ARBA00004429"/>
    </source>
</evidence>
<feature type="transmembrane region" description="Helical" evidence="8">
    <location>
        <begin position="243"/>
        <end position="264"/>
    </location>
</feature>
<evidence type="ECO:0000256" key="8">
    <source>
        <dbReference type="SAM" id="Phobius"/>
    </source>
</evidence>
<evidence type="ECO:0000256" key="6">
    <source>
        <dbReference type="ARBA" id="ARBA00023136"/>
    </source>
</evidence>
<dbReference type="EMBL" id="JAVRFB010000035">
    <property type="protein sequence ID" value="MDT0406255.1"/>
    <property type="molecule type" value="Genomic_DNA"/>
</dbReference>
<evidence type="ECO:0000256" key="3">
    <source>
        <dbReference type="ARBA" id="ARBA00022475"/>
    </source>
</evidence>
<feature type="domain" description="Major facilitator superfamily (MFS) profile" evidence="9">
    <location>
        <begin position="244"/>
        <end position="432"/>
    </location>
</feature>
<evidence type="ECO:0000256" key="2">
    <source>
        <dbReference type="ARBA" id="ARBA00022448"/>
    </source>
</evidence>
<keyword evidence="2" id="KW-0813">Transport</keyword>
<comment type="caution">
    <text evidence="10">The sequence shown here is derived from an EMBL/GenBank/DDBJ whole genome shotgun (WGS) entry which is preliminary data.</text>
</comment>
<dbReference type="InterPro" id="IPR020846">
    <property type="entry name" value="MFS_dom"/>
</dbReference>
<accession>A0ABU2QPG9</accession>
<feature type="transmembrane region" description="Helical" evidence="8">
    <location>
        <begin position="339"/>
        <end position="365"/>
    </location>
</feature>
<keyword evidence="4 8" id="KW-0812">Transmembrane</keyword>
<sequence>MDTSESSTEAPEKDPGPGAPRRRGLRRWAMDTRPLRRPAYRRLWSSTIVTAVGSQLTAVAVPKQIYDITGSSAWVGTASLAGLLPLIVFALWGGAIADSMDRRTLLLITNSGIAVTSLLFWIQAVTGLESVAVLMLLLALQQAFWGLNAPARSASIARLVPAEELPAANALGSTVMQTGQIAGPLLAGALIPVIGLPELYLIDAVALCVTVWAVYRLPALPPLTAVKAGSAGLRGILEGFRYISGHAVLLLSFLADIVAMVLGMPRALFPQLASETYAPYGEGFALGLLFAAIPVGAVAGGLFSGTFSRARRHGWMVIGAVVVWGVAITGSGLSGSLWLAVAFLALAGVADMVSMVFRGAILLSAATDEMRGRMQGVFTVVVAGGPRLADALHGTAGSAFGPRTAVAGGGILVIVAILTLTATMPALRRYRI</sequence>
<dbReference type="RefSeq" id="WP_311711338.1">
    <property type="nucleotide sequence ID" value="NZ_JAVRFB010000035.1"/>
</dbReference>
<proteinExistence type="predicted"/>
<gene>
    <name evidence="10" type="ORF">RM528_30895</name>
</gene>
<dbReference type="PANTHER" id="PTHR23513:SF9">
    <property type="entry name" value="ENTEROBACTIN EXPORTER ENTS"/>
    <property type="match status" value="1"/>
</dbReference>
<dbReference type="Pfam" id="PF05977">
    <property type="entry name" value="MFS_3"/>
    <property type="match status" value="1"/>
</dbReference>
<evidence type="ECO:0000313" key="11">
    <source>
        <dbReference type="Proteomes" id="UP001180503"/>
    </source>
</evidence>
<feature type="transmembrane region" description="Helical" evidence="8">
    <location>
        <begin position="43"/>
        <end position="61"/>
    </location>
</feature>
<organism evidence="10 11">
    <name type="scientific">Streptomyces edwardsiae</name>
    <dbReference type="NCBI Taxonomy" id="3075527"/>
    <lineage>
        <taxon>Bacteria</taxon>
        <taxon>Bacillati</taxon>
        <taxon>Actinomycetota</taxon>
        <taxon>Actinomycetes</taxon>
        <taxon>Kitasatosporales</taxon>
        <taxon>Streptomycetaceae</taxon>
        <taxon>Streptomyces</taxon>
    </lineage>
</organism>
<evidence type="ECO:0000313" key="10">
    <source>
        <dbReference type="EMBL" id="MDT0406255.1"/>
    </source>
</evidence>
<keyword evidence="3" id="KW-1003">Cell membrane</keyword>
<protein>
    <submittedName>
        <fullName evidence="10">MFS transporter</fullName>
    </submittedName>
</protein>
<dbReference type="Proteomes" id="UP001180503">
    <property type="component" value="Unassembled WGS sequence"/>
</dbReference>
<dbReference type="SUPFAM" id="SSF103473">
    <property type="entry name" value="MFS general substrate transporter"/>
    <property type="match status" value="1"/>
</dbReference>
<dbReference type="Gene3D" id="1.20.1250.20">
    <property type="entry name" value="MFS general substrate transporter like domains"/>
    <property type="match status" value="1"/>
</dbReference>
<keyword evidence="5 8" id="KW-1133">Transmembrane helix</keyword>
<feature type="transmembrane region" description="Helical" evidence="8">
    <location>
        <begin position="284"/>
        <end position="303"/>
    </location>
</feature>
<dbReference type="InterPro" id="IPR010290">
    <property type="entry name" value="TM_effector"/>
</dbReference>
<dbReference type="PROSITE" id="PS50850">
    <property type="entry name" value="MFS"/>
    <property type="match status" value="1"/>
</dbReference>
<evidence type="ECO:0000256" key="4">
    <source>
        <dbReference type="ARBA" id="ARBA00022692"/>
    </source>
</evidence>
<name>A0ABU2QPG9_9ACTN</name>
<dbReference type="InterPro" id="IPR036259">
    <property type="entry name" value="MFS_trans_sf"/>
</dbReference>
<evidence type="ECO:0000256" key="5">
    <source>
        <dbReference type="ARBA" id="ARBA00022989"/>
    </source>
</evidence>
<evidence type="ECO:0000256" key="7">
    <source>
        <dbReference type="SAM" id="MobiDB-lite"/>
    </source>
</evidence>
<dbReference type="PANTHER" id="PTHR23513">
    <property type="entry name" value="INTEGRAL MEMBRANE EFFLUX PROTEIN-RELATED"/>
    <property type="match status" value="1"/>
</dbReference>
<reference evidence="11" key="1">
    <citation type="submission" date="2023-07" db="EMBL/GenBank/DDBJ databases">
        <title>30 novel species of actinomycetes from the DSMZ collection.</title>
        <authorList>
            <person name="Nouioui I."/>
        </authorList>
    </citation>
    <scope>NUCLEOTIDE SEQUENCE [LARGE SCALE GENOMIC DNA]</scope>
    <source>
        <strain evidence="11">DSM 41635</strain>
    </source>
</reference>
<feature type="transmembrane region" description="Helical" evidence="8">
    <location>
        <begin position="315"/>
        <end position="333"/>
    </location>
</feature>
<dbReference type="CDD" id="cd06173">
    <property type="entry name" value="MFS_MefA_like"/>
    <property type="match status" value="1"/>
</dbReference>
<feature type="region of interest" description="Disordered" evidence="7">
    <location>
        <begin position="1"/>
        <end position="24"/>
    </location>
</feature>
<feature type="transmembrane region" description="Helical" evidence="8">
    <location>
        <begin position="406"/>
        <end position="427"/>
    </location>
</feature>
<evidence type="ECO:0000259" key="9">
    <source>
        <dbReference type="PROSITE" id="PS50850"/>
    </source>
</evidence>
<feature type="transmembrane region" description="Helical" evidence="8">
    <location>
        <begin position="73"/>
        <end position="92"/>
    </location>
</feature>